<dbReference type="Gene3D" id="3.10.330.70">
    <property type="match status" value="1"/>
</dbReference>
<comment type="catalytic activity">
    <reaction evidence="16">
        <text>N(6),N(6),N(6)-trimethyl-L-lysyl(9)-[histone H3] + 2 2-oxoglutarate + 2 O2 = N(6)-methyl-L-lysyl(9)-[histone H3] + 2 formaldehyde + 2 succinate + 2 CO2</text>
        <dbReference type="Rhea" id="RHEA:60200"/>
        <dbReference type="Rhea" id="RHEA-COMP:15538"/>
        <dbReference type="Rhea" id="RHEA-COMP:15542"/>
        <dbReference type="ChEBI" id="CHEBI:15379"/>
        <dbReference type="ChEBI" id="CHEBI:16526"/>
        <dbReference type="ChEBI" id="CHEBI:16810"/>
        <dbReference type="ChEBI" id="CHEBI:16842"/>
        <dbReference type="ChEBI" id="CHEBI:30031"/>
        <dbReference type="ChEBI" id="CHEBI:61929"/>
        <dbReference type="ChEBI" id="CHEBI:61961"/>
        <dbReference type="EC" id="1.14.11.66"/>
    </reaction>
</comment>
<keyword evidence="7" id="KW-0863">Zinc-finger</keyword>
<keyword evidence="11" id="KW-0560">Oxidoreductase</keyword>
<feature type="domain" description="PHD-type" evidence="17">
    <location>
        <begin position="145"/>
        <end position="260"/>
    </location>
</feature>
<evidence type="ECO:0000256" key="4">
    <source>
        <dbReference type="ARBA" id="ARBA00012900"/>
    </source>
</evidence>
<evidence type="ECO:0000256" key="9">
    <source>
        <dbReference type="ARBA" id="ARBA00022853"/>
    </source>
</evidence>
<dbReference type="KEGG" id="lgi:LOTGIDRAFT_216950"/>
<protein>
    <recommendedName>
        <fullName evidence="4">[histone H3]-trimethyl-L-lysine(9) demethylase</fullName>
        <ecNumber evidence="4">1.14.11.66</ecNumber>
    </recommendedName>
</protein>
<dbReference type="EMBL" id="KB202094">
    <property type="protein sequence ID" value="ESO92421.1"/>
    <property type="molecule type" value="Genomic_DNA"/>
</dbReference>
<keyword evidence="12" id="KW-0408">Iron</keyword>
<dbReference type="OMA" id="HESEPWA"/>
<evidence type="ECO:0000256" key="15">
    <source>
        <dbReference type="ARBA" id="ARBA00023242"/>
    </source>
</evidence>
<evidence type="ECO:0000256" key="3">
    <source>
        <dbReference type="ARBA" id="ARBA00009711"/>
    </source>
</evidence>
<dbReference type="PANTHER" id="PTHR13793">
    <property type="entry name" value="PHD FINGER PROTEINS"/>
    <property type="match status" value="1"/>
</dbReference>
<evidence type="ECO:0000313" key="18">
    <source>
        <dbReference type="EMBL" id="ESO92421.1"/>
    </source>
</evidence>
<sequence length="431" mass="49057">MPVQKVKKNDVSVLDEWAHPLNRLWQNQPLDFESEEIYNSIMSRRMPFCAVCSMFRAISKASLQKSNTISVPEKTLPMIPDAVFVSSAESPSVFGVHPSMDTDGCSPLLVCEDCQVCVHASCYGVKDVQTDISWKCDRCQENAVNAECEVCFLKGGALKQTTSQQWVHLICALSLNDIKIRNVEEKKDIVIDNIPQARYKLKCCYCSPLTKNWSKMTPCMQCSHGKCFTAFHVTCAHAAGMQFETSDWPHPVYVTCTKHTSKQVKPKKADRLKLGDWAFAKYKNGRFYKAEVVDVEPHLYYEVDFNDGSYSDNLFPEDIENFDCVNNGPPPTGTPVNIKWTDGDIYGAVFRGINCQDVYTIEFEDRSQVIAKRTDVWTEDEDIPKHIRAKMSTATERRYDMFYSNVVQDARRPKPKVSYRAMLDAMKTANK</sequence>
<keyword evidence="8" id="KW-0862">Zinc</keyword>
<evidence type="ECO:0000256" key="12">
    <source>
        <dbReference type="ARBA" id="ARBA00023004"/>
    </source>
</evidence>
<dbReference type="InterPro" id="IPR019787">
    <property type="entry name" value="Znf_PHD-finger"/>
</dbReference>
<keyword evidence="15" id="KW-0539">Nucleus</keyword>
<gene>
    <name evidence="18" type="ORF">LOTGIDRAFT_216950</name>
</gene>
<dbReference type="Pfam" id="PF18104">
    <property type="entry name" value="Tudor_2"/>
    <property type="match status" value="2"/>
</dbReference>
<comment type="similarity">
    <text evidence="3">Belongs to the JHDM3 histone demethylase family.</text>
</comment>
<dbReference type="GO" id="GO:0005634">
    <property type="term" value="C:nucleus"/>
    <property type="evidence" value="ECO:0007669"/>
    <property type="project" value="UniProtKB-SubCell"/>
</dbReference>
<evidence type="ECO:0000256" key="5">
    <source>
        <dbReference type="ARBA" id="ARBA00022723"/>
    </source>
</evidence>
<dbReference type="FunFam" id="3.10.330.70:FF:000001">
    <property type="entry name" value="Putative lysine-specific demethylase 4a"/>
    <property type="match status" value="1"/>
</dbReference>
<dbReference type="AlphaFoldDB" id="V4AG86"/>
<keyword evidence="13" id="KW-0805">Transcription regulation</keyword>
<dbReference type="SUPFAM" id="SSF57903">
    <property type="entry name" value="FYVE/PHD zinc finger"/>
    <property type="match status" value="1"/>
</dbReference>
<dbReference type="InterPro" id="IPR011011">
    <property type="entry name" value="Znf_FYVE_PHD"/>
</dbReference>
<accession>V4AG86</accession>
<dbReference type="SMART" id="SM00333">
    <property type="entry name" value="TUDOR"/>
    <property type="match status" value="2"/>
</dbReference>
<dbReference type="SUPFAM" id="SSF63748">
    <property type="entry name" value="Tudor/PWWP/MBT"/>
    <property type="match status" value="2"/>
</dbReference>
<keyword evidence="9" id="KW-0156">Chromatin regulator</keyword>
<keyword evidence="6" id="KW-0677">Repeat</keyword>
<evidence type="ECO:0000256" key="1">
    <source>
        <dbReference type="ARBA" id="ARBA00001954"/>
    </source>
</evidence>
<dbReference type="Pfam" id="PF13832">
    <property type="entry name" value="zf-HC5HC2H_2"/>
    <property type="match status" value="1"/>
</dbReference>
<keyword evidence="10" id="KW-0223">Dioxygenase</keyword>
<keyword evidence="5" id="KW-0479">Metal-binding</keyword>
<dbReference type="OrthoDB" id="9547406at2759"/>
<evidence type="ECO:0000256" key="8">
    <source>
        <dbReference type="ARBA" id="ARBA00022833"/>
    </source>
</evidence>
<keyword evidence="14" id="KW-0804">Transcription</keyword>
<dbReference type="GO" id="GO:0006357">
    <property type="term" value="P:regulation of transcription by RNA polymerase II"/>
    <property type="evidence" value="ECO:0007669"/>
    <property type="project" value="TreeGrafter"/>
</dbReference>
<dbReference type="HOGENOM" id="CLU_043909_0_0_1"/>
<dbReference type="InterPro" id="IPR034732">
    <property type="entry name" value="EPHD"/>
</dbReference>
<dbReference type="Gene3D" id="3.30.40.10">
    <property type="entry name" value="Zinc/RING finger domain, C3HC4 (zinc finger)"/>
    <property type="match status" value="1"/>
</dbReference>
<dbReference type="InterPro" id="IPR013083">
    <property type="entry name" value="Znf_RING/FYVE/PHD"/>
</dbReference>
<dbReference type="EC" id="1.14.11.66" evidence="4"/>
<dbReference type="InterPro" id="IPR050701">
    <property type="entry name" value="Histone_Mod_Regulator"/>
</dbReference>
<proteinExistence type="inferred from homology"/>
<reference evidence="18 19" key="1">
    <citation type="journal article" date="2013" name="Nature">
        <title>Insights into bilaterian evolution from three spiralian genomes.</title>
        <authorList>
            <person name="Simakov O."/>
            <person name="Marletaz F."/>
            <person name="Cho S.J."/>
            <person name="Edsinger-Gonzales E."/>
            <person name="Havlak P."/>
            <person name="Hellsten U."/>
            <person name="Kuo D.H."/>
            <person name="Larsson T."/>
            <person name="Lv J."/>
            <person name="Arendt D."/>
            <person name="Savage R."/>
            <person name="Osoegawa K."/>
            <person name="de Jong P."/>
            <person name="Grimwood J."/>
            <person name="Chapman J.A."/>
            <person name="Shapiro H."/>
            <person name="Aerts A."/>
            <person name="Otillar R.P."/>
            <person name="Terry A.Y."/>
            <person name="Boore J.L."/>
            <person name="Grigoriev I.V."/>
            <person name="Lindberg D.R."/>
            <person name="Seaver E.C."/>
            <person name="Weisblat D.A."/>
            <person name="Putnam N.H."/>
            <person name="Rokhsar D.S."/>
        </authorList>
    </citation>
    <scope>NUCLEOTIDE SEQUENCE [LARGE SCALE GENOMIC DNA]</scope>
</reference>
<dbReference type="InterPro" id="IPR040477">
    <property type="entry name" value="KDM4-like_Tudor"/>
</dbReference>
<evidence type="ECO:0000259" key="17">
    <source>
        <dbReference type="PROSITE" id="PS51805"/>
    </source>
</evidence>
<dbReference type="PROSITE" id="PS51805">
    <property type="entry name" value="EPHD"/>
    <property type="match status" value="1"/>
</dbReference>
<dbReference type="InterPro" id="IPR002999">
    <property type="entry name" value="Tudor"/>
</dbReference>
<evidence type="ECO:0000256" key="2">
    <source>
        <dbReference type="ARBA" id="ARBA00004123"/>
    </source>
</evidence>
<dbReference type="PANTHER" id="PTHR13793:SF107">
    <property type="entry name" value="BROMODOMAIN-CONTAINING PROTEIN HOMOLOG"/>
    <property type="match status" value="1"/>
</dbReference>
<keyword evidence="19" id="KW-1185">Reference proteome</keyword>
<comment type="cofactor">
    <cofactor evidence="1">
        <name>Fe(2+)</name>
        <dbReference type="ChEBI" id="CHEBI:29033"/>
    </cofactor>
</comment>
<evidence type="ECO:0000256" key="16">
    <source>
        <dbReference type="ARBA" id="ARBA00049349"/>
    </source>
</evidence>
<name>V4AG86_LOTGI</name>
<evidence type="ECO:0000256" key="13">
    <source>
        <dbReference type="ARBA" id="ARBA00023015"/>
    </source>
</evidence>
<dbReference type="GeneID" id="20246673"/>
<dbReference type="GO" id="GO:0008270">
    <property type="term" value="F:zinc ion binding"/>
    <property type="evidence" value="ECO:0007669"/>
    <property type="project" value="UniProtKB-KW"/>
</dbReference>
<dbReference type="InterPro" id="IPR001965">
    <property type="entry name" value="Znf_PHD"/>
</dbReference>
<evidence type="ECO:0000256" key="14">
    <source>
        <dbReference type="ARBA" id="ARBA00023163"/>
    </source>
</evidence>
<dbReference type="CDD" id="cd15675">
    <property type="entry name" value="ePHD_JMJD2"/>
    <property type="match status" value="1"/>
</dbReference>
<dbReference type="Pfam" id="PF13831">
    <property type="entry name" value="PHD_2"/>
    <property type="match status" value="1"/>
</dbReference>
<dbReference type="RefSeq" id="XP_009056976.1">
    <property type="nucleotide sequence ID" value="XM_009058728.1"/>
</dbReference>
<dbReference type="SMART" id="SM00249">
    <property type="entry name" value="PHD"/>
    <property type="match status" value="2"/>
</dbReference>
<dbReference type="STRING" id="225164.V4AG86"/>
<evidence type="ECO:0000256" key="6">
    <source>
        <dbReference type="ARBA" id="ARBA00022737"/>
    </source>
</evidence>
<evidence type="ECO:0000313" key="19">
    <source>
        <dbReference type="Proteomes" id="UP000030746"/>
    </source>
</evidence>
<dbReference type="Gene3D" id="2.30.30.140">
    <property type="match status" value="1"/>
</dbReference>
<evidence type="ECO:0000256" key="7">
    <source>
        <dbReference type="ARBA" id="ARBA00022771"/>
    </source>
</evidence>
<comment type="subcellular location">
    <subcellularLocation>
        <location evidence="2">Nucleus</location>
    </subcellularLocation>
</comment>
<evidence type="ECO:0000256" key="11">
    <source>
        <dbReference type="ARBA" id="ARBA00023002"/>
    </source>
</evidence>
<evidence type="ECO:0000256" key="10">
    <source>
        <dbReference type="ARBA" id="ARBA00022964"/>
    </source>
</evidence>
<dbReference type="CDD" id="cd20392">
    <property type="entry name" value="Tudor_JMJD2_rpt2"/>
    <property type="match status" value="1"/>
</dbReference>
<dbReference type="CDD" id="cd20391">
    <property type="entry name" value="Tudor_JMJD2_rpt1"/>
    <property type="match status" value="1"/>
</dbReference>
<dbReference type="CTD" id="20246673"/>
<dbReference type="Proteomes" id="UP000030746">
    <property type="component" value="Unassembled WGS sequence"/>
</dbReference>
<organism evidence="18 19">
    <name type="scientific">Lottia gigantea</name>
    <name type="common">Giant owl limpet</name>
    <dbReference type="NCBI Taxonomy" id="225164"/>
    <lineage>
        <taxon>Eukaryota</taxon>
        <taxon>Metazoa</taxon>
        <taxon>Spiralia</taxon>
        <taxon>Lophotrochozoa</taxon>
        <taxon>Mollusca</taxon>
        <taxon>Gastropoda</taxon>
        <taxon>Patellogastropoda</taxon>
        <taxon>Lottioidea</taxon>
        <taxon>Lottiidae</taxon>
        <taxon>Lottia</taxon>
    </lineage>
</organism>
<dbReference type="GO" id="GO:0140684">
    <property type="term" value="F:histone H3K9me2/H3K9me3 demethylase activity"/>
    <property type="evidence" value="ECO:0007669"/>
    <property type="project" value="UniProtKB-EC"/>
</dbReference>